<proteinExistence type="predicted"/>
<dbReference type="Proteomes" id="UP000681967">
    <property type="component" value="Unassembled WGS sequence"/>
</dbReference>
<reference evidence="2" key="1">
    <citation type="submission" date="2021-02" db="EMBL/GenBank/DDBJ databases">
        <authorList>
            <person name="Nowell W R."/>
        </authorList>
    </citation>
    <scope>NUCLEOTIDE SEQUENCE</scope>
</reference>
<dbReference type="AlphaFoldDB" id="A0A8S3JIW5"/>
<evidence type="ECO:0000313" key="3">
    <source>
        <dbReference type="Proteomes" id="UP000681720"/>
    </source>
</evidence>
<sequence length="95" mass="11316">NFFEVNECHQWIYDRYAVRIQLFIDLTIKAANAYFIGNKLMNMIINNLIKRGFHGCHALLDERYPLLHQFYLRLGFVDVSNIEQNDHIILVGKQF</sequence>
<name>A0A8S3JIW5_9BILA</name>
<organism evidence="2 3">
    <name type="scientific">Rotaria magnacalcarata</name>
    <dbReference type="NCBI Taxonomy" id="392030"/>
    <lineage>
        <taxon>Eukaryota</taxon>
        <taxon>Metazoa</taxon>
        <taxon>Spiralia</taxon>
        <taxon>Gnathifera</taxon>
        <taxon>Rotifera</taxon>
        <taxon>Eurotatoria</taxon>
        <taxon>Bdelloidea</taxon>
        <taxon>Philodinida</taxon>
        <taxon>Philodinidae</taxon>
        <taxon>Rotaria</taxon>
    </lineage>
</organism>
<protein>
    <submittedName>
        <fullName evidence="2">Uncharacterized protein</fullName>
    </submittedName>
</protein>
<dbReference type="EMBL" id="CAJOBH010255739">
    <property type="protein sequence ID" value="CAF5147632.1"/>
    <property type="molecule type" value="Genomic_DNA"/>
</dbReference>
<feature type="non-terminal residue" evidence="2">
    <location>
        <position position="95"/>
    </location>
</feature>
<dbReference type="EMBL" id="CAJOBJ010359604">
    <property type="protein sequence ID" value="CAF5217100.1"/>
    <property type="molecule type" value="Genomic_DNA"/>
</dbReference>
<comment type="caution">
    <text evidence="2">The sequence shown here is derived from an EMBL/GenBank/DDBJ whole genome shotgun (WGS) entry which is preliminary data.</text>
</comment>
<accession>A0A8S3JIW5</accession>
<dbReference type="InterPro" id="IPR016181">
    <property type="entry name" value="Acyl_CoA_acyltransferase"/>
</dbReference>
<dbReference type="Proteomes" id="UP000681720">
    <property type="component" value="Unassembled WGS sequence"/>
</dbReference>
<dbReference type="SUPFAM" id="SSF55729">
    <property type="entry name" value="Acyl-CoA N-acyltransferases (Nat)"/>
    <property type="match status" value="1"/>
</dbReference>
<evidence type="ECO:0000313" key="1">
    <source>
        <dbReference type="EMBL" id="CAF5147632.1"/>
    </source>
</evidence>
<evidence type="ECO:0000313" key="2">
    <source>
        <dbReference type="EMBL" id="CAF5217100.1"/>
    </source>
</evidence>
<gene>
    <name evidence="1" type="ORF">BYL167_LOCUS71559</name>
    <name evidence="2" type="ORF">GIL414_LOCUS82244</name>
</gene>
<dbReference type="Gene3D" id="3.40.630.30">
    <property type="match status" value="1"/>
</dbReference>